<evidence type="ECO:0000259" key="3">
    <source>
        <dbReference type="SMART" id="SM00903"/>
    </source>
</evidence>
<sequence length="144" mass="15171">MPTGVVLVAAERADQPVGLLASSFSSVSLEPPLVQVSIMRSSSTWPLLRTAPRWGISLLGADDGGQLSALSAPAAQRFDAIETHRAEGGALLLPGSPLRLIVEPHTEVEAGDHVLLLLSVLGIEHDSSIHPLVLHDRTARRLAA</sequence>
<dbReference type="PANTHER" id="PTHR30466:SF11">
    <property type="entry name" value="FLAVIN-DEPENDENT MONOOXYGENASE, REDUCTASE SUBUNIT HSAB"/>
    <property type="match status" value="1"/>
</dbReference>
<gene>
    <name evidence="4" type="ORF">FM114_11885</name>
</gene>
<evidence type="ECO:0000313" key="4">
    <source>
        <dbReference type="EMBL" id="SJN40015.1"/>
    </source>
</evidence>
<name>A0A1R4K7C3_9ACTN</name>
<dbReference type="Proteomes" id="UP000188342">
    <property type="component" value="Unassembled WGS sequence"/>
</dbReference>
<dbReference type="PANTHER" id="PTHR30466">
    <property type="entry name" value="FLAVIN REDUCTASE"/>
    <property type="match status" value="1"/>
</dbReference>
<dbReference type="GO" id="GO:0010181">
    <property type="term" value="F:FMN binding"/>
    <property type="evidence" value="ECO:0007669"/>
    <property type="project" value="InterPro"/>
</dbReference>
<dbReference type="Gene3D" id="2.30.110.10">
    <property type="entry name" value="Electron Transport, Fmn-binding Protein, Chain A"/>
    <property type="match status" value="1"/>
</dbReference>
<proteinExistence type="inferred from homology"/>
<dbReference type="SUPFAM" id="SSF50475">
    <property type="entry name" value="FMN-binding split barrel"/>
    <property type="match status" value="1"/>
</dbReference>
<evidence type="ECO:0000256" key="1">
    <source>
        <dbReference type="ARBA" id="ARBA00008898"/>
    </source>
</evidence>
<evidence type="ECO:0000256" key="2">
    <source>
        <dbReference type="ARBA" id="ARBA00023002"/>
    </source>
</evidence>
<organism evidence="4 5">
    <name type="scientific">Luteococcus japonicus LSP_Lj1</name>
    <dbReference type="NCBI Taxonomy" id="1255658"/>
    <lineage>
        <taxon>Bacteria</taxon>
        <taxon>Bacillati</taxon>
        <taxon>Actinomycetota</taxon>
        <taxon>Actinomycetes</taxon>
        <taxon>Propionibacteriales</taxon>
        <taxon>Propionibacteriaceae</taxon>
        <taxon>Luteococcus</taxon>
    </lineage>
</organism>
<keyword evidence="5" id="KW-1185">Reference proteome</keyword>
<feature type="domain" description="Flavin reductase like" evidence="3">
    <location>
        <begin position="1"/>
        <end position="141"/>
    </location>
</feature>
<dbReference type="STRING" id="1255658.FM114_11885"/>
<protein>
    <submittedName>
        <fullName evidence="4">NADH-FMN oxidoreductase</fullName>
    </submittedName>
</protein>
<dbReference type="SMART" id="SM00903">
    <property type="entry name" value="Flavin_Reduct"/>
    <property type="match status" value="1"/>
</dbReference>
<evidence type="ECO:0000313" key="5">
    <source>
        <dbReference type="Proteomes" id="UP000188342"/>
    </source>
</evidence>
<reference evidence="4 5" key="1">
    <citation type="submission" date="2017-02" db="EMBL/GenBank/DDBJ databases">
        <authorList>
            <person name="Peterson S.W."/>
        </authorList>
    </citation>
    <scope>NUCLEOTIDE SEQUENCE [LARGE SCALE GENOMIC DNA]</scope>
    <source>
        <strain evidence="4 5">LSP_Lj1</strain>
    </source>
</reference>
<accession>A0A1R4K7C3</accession>
<dbReference type="EMBL" id="FUKQ01000044">
    <property type="protein sequence ID" value="SJN40015.1"/>
    <property type="molecule type" value="Genomic_DNA"/>
</dbReference>
<dbReference type="InterPro" id="IPR002563">
    <property type="entry name" value="Flavin_Rdtase-like_dom"/>
</dbReference>
<dbReference type="InterPro" id="IPR050268">
    <property type="entry name" value="NADH-dep_flavin_reductase"/>
</dbReference>
<dbReference type="InterPro" id="IPR012349">
    <property type="entry name" value="Split_barrel_FMN-bd"/>
</dbReference>
<dbReference type="GO" id="GO:0042602">
    <property type="term" value="F:riboflavin reductase (NADPH) activity"/>
    <property type="evidence" value="ECO:0007669"/>
    <property type="project" value="TreeGrafter"/>
</dbReference>
<comment type="similarity">
    <text evidence="1">Belongs to the non-flavoprotein flavin reductase family.</text>
</comment>
<keyword evidence="2" id="KW-0560">Oxidoreductase</keyword>
<dbReference type="Pfam" id="PF01613">
    <property type="entry name" value="Flavin_Reduct"/>
    <property type="match status" value="1"/>
</dbReference>
<dbReference type="AlphaFoldDB" id="A0A1R4K7C3"/>